<evidence type="ECO:0000313" key="2">
    <source>
        <dbReference type="Proteomes" id="UP000287101"/>
    </source>
</evidence>
<gene>
    <name evidence="1" type="ORF">CBF31_10315</name>
</gene>
<evidence type="ECO:0000313" key="1">
    <source>
        <dbReference type="EMBL" id="RSU01614.1"/>
    </source>
</evidence>
<dbReference type="PIRSF" id="PIRSF021332">
    <property type="entry name" value="DUF1054"/>
    <property type="match status" value="1"/>
</dbReference>
<sequence>MFEYQDFDVFEVEGLDERMAEVRRVIQPKFQVLDERVVKELEPLLGEELIIHIAQHRRRTTNAPDFTWSAMGGDKRGYKKYPHFTLGINVEYIVMWLSFIDNPLNEKAMADALMKEEELFASLPEDFMINLDHTVNTYHSLKEADLTAALTRWRDVKKGEFQLGRVLLKTDELLNQPEKAIDYMVETYVKLVPFYQLTRPMSQV</sequence>
<dbReference type="InterPro" id="IPR009403">
    <property type="entry name" value="UPF0637"/>
</dbReference>
<dbReference type="RefSeq" id="WP_126832706.1">
    <property type="nucleotide sequence ID" value="NZ_CBCRYB010000008.1"/>
</dbReference>
<dbReference type="Proteomes" id="UP000287101">
    <property type="component" value="Unassembled WGS sequence"/>
</dbReference>
<name>A0A430A4I0_9ENTE</name>
<protein>
    <submittedName>
        <fullName evidence="1">Uncharacterized protein</fullName>
    </submittedName>
</protein>
<keyword evidence="2" id="KW-1185">Reference proteome</keyword>
<accession>A0A430A4I0</accession>
<organism evidence="1 2">
    <name type="scientific">Vagococcus fessus</name>
    <dbReference type="NCBI Taxonomy" id="120370"/>
    <lineage>
        <taxon>Bacteria</taxon>
        <taxon>Bacillati</taxon>
        <taxon>Bacillota</taxon>
        <taxon>Bacilli</taxon>
        <taxon>Lactobacillales</taxon>
        <taxon>Enterococcaceae</taxon>
        <taxon>Vagococcus</taxon>
    </lineage>
</organism>
<dbReference type="Pfam" id="PF06335">
    <property type="entry name" value="DUF1054"/>
    <property type="match status" value="1"/>
</dbReference>
<dbReference type="SUPFAM" id="SSF142913">
    <property type="entry name" value="YktB/PF0168-like"/>
    <property type="match status" value="1"/>
</dbReference>
<dbReference type="InterPro" id="IPR053707">
    <property type="entry name" value="UPF0637_domain_sf"/>
</dbReference>
<dbReference type="AlphaFoldDB" id="A0A430A4I0"/>
<dbReference type="Gene3D" id="3.30.930.20">
    <property type="entry name" value="Protein of unknown function DUF1054"/>
    <property type="match status" value="1"/>
</dbReference>
<proteinExistence type="predicted"/>
<dbReference type="EMBL" id="NGJY01000005">
    <property type="protein sequence ID" value="RSU01614.1"/>
    <property type="molecule type" value="Genomic_DNA"/>
</dbReference>
<dbReference type="OrthoDB" id="9812818at2"/>
<reference evidence="1 2" key="1">
    <citation type="submission" date="2017-05" db="EMBL/GenBank/DDBJ databases">
        <title>Vagococcus spp. assemblies.</title>
        <authorList>
            <person name="Gulvik C.A."/>
        </authorList>
    </citation>
    <scope>NUCLEOTIDE SEQUENCE [LARGE SCALE GENOMIC DNA]</scope>
    <source>
        <strain evidence="1 2">CCUG 41755</strain>
    </source>
</reference>
<comment type="caution">
    <text evidence="1">The sequence shown here is derived from an EMBL/GenBank/DDBJ whole genome shotgun (WGS) entry which is preliminary data.</text>
</comment>